<dbReference type="InterPro" id="IPR050109">
    <property type="entry name" value="HTH-type_TetR-like_transc_reg"/>
</dbReference>
<dbReference type="Pfam" id="PF00440">
    <property type="entry name" value="TetR_N"/>
    <property type="match status" value="1"/>
</dbReference>
<keyword evidence="7" id="KW-1185">Reference proteome</keyword>
<evidence type="ECO:0000256" key="3">
    <source>
        <dbReference type="ARBA" id="ARBA00023163"/>
    </source>
</evidence>
<dbReference type="PANTHER" id="PTHR30055">
    <property type="entry name" value="HTH-TYPE TRANSCRIPTIONAL REGULATOR RUTR"/>
    <property type="match status" value="1"/>
</dbReference>
<organism evidence="6 7">
    <name type="scientific">Bifidobacterium pseudolongum PV8-2</name>
    <dbReference type="NCBI Taxonomy" id="1447715"/>
    <lineage>
        <taxon>Bacteria</taxon>
        <taxon>Bacillati</taxon>
        <taxon>Actinomycetota</taxon>
        <taxon>Actinomycetes</taxon>
        <taxon>Bifidobacteriales</taxon>
        <taxon>Bifidobacteriaceae</taxon>
        <taxon>Bifidobacterium</taxon>
    </lineage>
</organism>
<sequence>MTLAAWQQILDQHGVAASGRPKPILASHEVTVRDTTSAKRFEKRKRMTQEERHLQILRAASKILAVKGYWGMSLQDISDEIGISEAALYHYIASKEDLLAMVLTEGYDTTESNEFAAFSASAVDADGHRVYYYPRYCLNTVLYNMQRPEMIQLLCVLSGEALNPDHPAHQFFTGRHIRRWEMIGSMNWLLPNGMNEERFFDLYTLVASAIDGLQSRWLADDSLDLLEEWMHFSDVIFPANVWGGISDPSERNPDDPRCLMPYTLQERG</sequence>
<dbReference type="SUPFAM" id="SSF46689">
    <property type="entry name" value="Homeodomain-like"/>
    <property type="match status" value="1"/>
</dbReference>
<evidence type="ECO:0000256" key="2">
    <source>
        <dbReference type="ARBA" id="ARBA00023125"/>
    </source>
</evidence>
<reference evidence="6 7" key="1">
    <citation type="journal article" date="2015" name="Genome Announc.">
        <title>Bifidobacterium pseudolongum Strain PV8-2, Isolated from a Stool Sample of an Anemic Kenyan Infant.</title>
        <authorList>
            <person name="Vazquez-Gutierrez P."/>
            <person name="Lacroix C."/>
            <person name="Chassard C."/>
            <person name="Klumpp J."/>
            <person name="Stevens M.J."/>
            <person name="Jans C."/>
        </authorList>
    </citation>
    <scope>NUCLEOTIDE SEQUENCE [LARGE SCALE GENOMIC DNA]</scope>
    <source>
        <strain evidence="6 7">PV8-2</strain>
    </source>
</reference>
<keyword evidence="2 4" id="KW-0238">DNA-binding</keyword>
<dbReference type="Proteomes" id="UP000030636">
    <property type="component" value="Chromosome"/>
</dbReference>
<evidence type="ECO:0000256" key="4">
    <source>
        <dbReference type="PROSITE-ProRule" id="PRU00335"/>
    </source>
</evidence>
<feature type="domain" description="HTH tetR-type" evidence="5">
    <location>
        <begin position="50"/>
        <end position="110"/>
    </location>
</feature>
<dbReference type="STRING" id="1447715.AH67_08235"/>
<keyword evidence="3" id="KW-0804">Transcription</keyword>
<dbReference type="HOGENOM" id="CLU_069356_44_0_11"/>
<dbReference type="Gene3D" id="1.10.357.10">
    <property type="entry name" value="Tetracycline Repressor, domain 2"/>
    <property type="match status" value="1"/>
</dbReference>
<protein>
    <submittedName>
        <fullName evidence="6">TetR family transcriptional regulator</fullName>
    </submittedName>
</protein>
<dbReference type="GO" id="GO:0003700">
    <property type="term" value="F:DNA-binding transcription factor activity"/>
    <property type="evidence" value="ECO:0007669"/>
    <property type="project" value="TreeGrafter"/>
</dbReference>
<evidence type="ECO:0000313" key="6">
    <source>
        <dbReference type="EMBL" id="AIZ16886.1"/>
    </source>
</evidence>
<dbReference type="InterPro" id="IPR001647">
    <property type="entry name" value="HTH_TetR"/>
</dbReference>
<accession>A0A0A7IA30</accession>
<evidence type="ECO:0000313" key="7">
    <source>
        <dbReference type="Proteomes" id="UP000030636"/>
    </source>
</evidence>
<keyword evidence="1" id="KW-0805">Transcription regulation</keyword>
<dbReference type="GO" id="GO:0000976">
    <property type="term" value="F:transcription cis-regulatory region binding"/>
    <property type="evidence" value="ECO:0007669"/>
    <property type="project" value="TreeGrafter"/>
</dbReference>
<dbReference type="InterPro" id="IPR009057">
    <property type="entry name" value="Homeodomain-like_sf"/>
</dbReference>
<dbReference type="EMBL" id="CP007457">
    <property type="protein sequence ID" value="AIZ16886.1"/>
    <property type="molecule type" value="Genomic_DNA"/>
</dbReference>
<feature type="DNA-binding region" description="H-T-H motif" evidence="4">
    <location>
        <begin position="73"/>
        <end position="92"/>
    </location>
</feature>
<gene>
    <name evidence="6" type="ORF">AH67_08235</name>
</gene>
<dbReference type="PRINTS" id="PR00455">
    <property type="entry name" value="HTHTETR"/>
</dbReference>
<name>A0A0A7IA30_9BIFI</name>
<evidence type="ECO:0000259" key="5">
    <source>
        <dbReference type="PROSITE" id="PS50977"/>
    </source>
</evidence>
<dbReference type="KEGG" id="bpsp:AH67_08235"/>
<dbReference type="PANTHER" id="PTHR30055:SF234">
    <property type="entry name" value="HTH-TYPE TRANSCRIPTIONAL REGULATOR BETI"/>
    <property type="match status" value="1"/>
</dbReference>
<proteinExistence type="predicted"/>
<dbReference type="OrthoDB" id="7505659at2"/>
<evidence type="ECO:0000256" key="1">
    <source>
        <dbReference type="ARBA" id="ARBA00023015"/>
    </source>
</evidence>
<dbReference type="RefSeq" id="WP_022858456.1">
    <property type="nucleotide sequence ID" value="NZ_CP007457.1"/>
</dbReference>
<dbReference type="PROSITE" id="PS50977">
    <property type="entry name" value="HTH_TETR_2"/>
    <property type="match status" value="1"/>
</dbReference>
<dbReference type="AlphaFoldDB" id="A0A0A7IA30"/>